<evidence type="ECO:0000313" key="3">
    <source>
        <dbReference type="Proteomes" id="UP000013893"/>
    </source>
</evidence>
<organism evidence="2 3">
    <name type="scientific">Candidatus Saccharimonas aalborgensis</name>
    <dbReference type="NCBI Taxonomy" id="1332188"/>
    <lineage>
        <taxon>Bacteria</taxon>
        <taxon>Candidatus Saccharimonadota</taxon>
        <taxon>Candidatus Saccharimonadia</taxon>
        <taxon>Candidatus Saccharimonadales</taxon>
        <taxon>Candidatus Saccharimonadaceae</taxon>
        <taxon>Candidatus Saccharimonas</taxon>
    </lineage>
</organism>
<dbReference type="EMBL" id="CP005957">
    <property type="protein sequence ID" value="AGL62037.1"/>
    <property type="molecule type" value="Genomic_DNA"/>
</dbReference>
<dbReference type="KEGG" id="saal:L336_0329"/>
<dbReference type="Proteomes" id="UP000013893">
    <property type="component" value="Chromosome"/>
</dbReference>
<protein>
    <submittedName>
        <fullName evidence="2">Uncharacterized protein</fullName>
    </submittedName>
</protein>
<feature type="transmembrane region" description="Helical" evidence="1">
    <location>
        <begin position="21"/>
        <end position="41"/>
    </location>
</feature>
<reference evidence="2 3" key="1">
    <citation type="journal article" date="2013" name="Nat. Biotechnol.">
        <title>Genome sequences of rare, uncultured bacteria obtained by differential coverage binning of multiple metagenomes.</title>
        <authorList>
            <person name="Albertsen M."/>
            <person name="Hugenholtz P."/>
            <person name="Skarshewski A."/>
            <person name="Nielsen K.L."/>
            <person name="Tyson G.W."/>
            <person name="Nielsen P.H."/>
        </authorList>
    </citation>
    <scope>NUCLEOTIDE SEQUENCE [LARGE SCALE GENOMIC DNA]</scope>
    <source>
        <strain evidence="2">TM71</strain>
    </source>
</reference>
<sequence>MKNSLSFTGLASTITRLLHRFHVILFALVSIGSLAAATLFLNELISRPTTNSDNTAAGKFDDATIKRILLYRTAEEQVSQASIPLNKGKRNPIVETP</sequence>
<evidence type="ECO:0000313" key="2">
    <source>
        <dbReference type="EMBL" id="AGL62037.1"/>
    </source>
</evidence>
<dbReference type="STRING" id="1332188.L336_0329"/>
<evidence type="ECO:0000256" key="1">
    <source>
        <dbReference type="SAM" id="Phobius"/>
    </source>
</evidence>
<name>R4PWB0_9BACT</name>
<keyword evidence="1" id="KW-1133">Transmembrane helix</keyword>
<proteinExistence type="predicted"/>
<keyword evidence="1" id="KW-0472">Membrane</keyword>
<keyword evidence="3" id="KW-1185">Reference proteome</keyword>
<gene>
    <name evidence="2" type="ORF">L336_0329</name>
</gene>
<dbReference type="RefSeq" id="WP_015641487.1">
    <property type="nucleotide sequence ID" value="NC_021219.1"/>
</dbReference>
<dbReference type="OrthoDB" id="9813044at2"/>
<keyword evidence="1" id="KW-0812">Transmembrane</keyword>
<dbReference type="AlphaFoldDB" id="R4PWB0"/>
<accession>R4PWB0</accession>
<dbReference type="HOGENOM" id="CLU_2341574_0_0_0"/>